<organism evidence="2 3">
    <name type="scientific">Dacryopinax primogenitus (strain DJM 731)</name>
    <name type="common">Brown rot fungus</name>
    <dbReference type="NCBI Taxonomy" id="1858805"/>
    <lineage>
        <taxon>Eukaryota</taxon>
        <taxon>Fungi</taxon>
        <taxon>Dikarya</taxon>
        <taxon>Basidiomycota</taxon>
        <taxon>Agaricomycotina</taxon>
        <taxon>Dacrymycetes</taxon>
        <taxon>Dacrymycetales</taxon>
        <taxon>Dacrymycetaceae</taxon>
        <taxon>Dacryopinax</taxon>
    </lineage>
</organism>
<gene>
    <name evidence="2" type="ORF">DACRYDRAFT_49553</name>
</gene>
<dbReference type="PROSITE" id="PS50011">
    <property type="entry name" value="PROTEIN_KINASE_DOM"/>
    <property type="match status" value="1"/>
</dbReference>
<dbReference type="GeneID" id="63689972"/>
<evidence type="ECO:0000313" key="2">
    <source>
        <dbReference type="EMBL" id="EJU03719.1"/>
    </source>
</evidence>
<evidence type="ECO:0000313" key="3">
    <source>
        <dbReference type="Proteomes" id="UP000030653"/>
    </source>
</evidence>
<dbReference type="PANTHER" id="PTHR23257">
    <property type="entry name" value="SERINE-THREONINE PROTEIN KINASE"/>
    <property type="match status" value="1"/>
</dbReference>
<dbReference type="InterPro" id="IPR011009">
    <property type="entry name" value="Kinase-like_dom_sf"/>
</dbReference>
<keyword evidence="2" id="KW-0418">Kinase</keyword>
<dbReference type="PIRSF" id="PIRSF000654">
    <property type="entry name" value="Integrin-linked_kinase"/>
    <property type="match status" value="1"/>
</dbReference>
<dbReference type="EMBL" id="JH795859">
    <property type="protein sequence ID" value="EJU03719.1"/>
    <property type="molecule type" value="Genomic_DNA"/>
</dbReference>
<dbReference type="InterPro" id="IPR008266">
    <property type="entry name" value="Tyr_kinase_AS"/>
</dbReference>
<protein>
    <submittedName>
        <fullName evidence="2">Kinase-like protein</fullName>
    </submittedName>
</protein>
<dbReference type="Gene3D" id="1.10.510.10">
    <property type="entry name" value="Transferase(Phosphotransferase) domain 1"/>
    <property type="match status" value="1"/>
</dbReference>
<keyword evidence="2" id="KW-0808">Transferase</keyword>
<feature type="non-terminal residue" evidence="2">
    <location>
        <position position="237"/>
    </location>
</feature>
<dbReference type="InterPro" id="IPR000719">
    <property type="entry name" value="Prot_kinase_dom"/>
</dbReference>
<dbReference type="STRING" id="1858805.M5G4Z1"/>
<dbReference type="Pfam" id="PF07714">
    <property type="entry name" value="PK_Tyr_Ser-Thr"/>
    <property type="match status" value="1"/>
</dbReference>
<dbReference type="OrthoDB" id="4062651at2759"/>
<dbReference type="InterPro" id="IPR001245">
    <property type="entry name" value="Ser-Thr/Tyr_kinase_cat_dom"/>
</dbReference>
<dbReference type="OMA" id="QPSGRIC"/>
<dbReference type="PROSITE" id="PS00109">
    <property type="entry name" value="PROTEIN_KINASE_TYR"/>
    <property type="match status" value="1"/>
</dbReference>
<dbReference type="GO" id="GO:0005524">
    <property type="term" value="F:ATP binding"/>
    <property type="evidence" value="ECO:0007669"/>
    <property type="project" value="InterPro"/>
</dbReference>
<dbReference type="GO" id="GO:0007165">
    <property type="term" value="P:signal transduction"/>
    <property type="evidence" value="ECO:0007669"/>
    <property type="project" value="TreeGrafter"/>
</dbReference>
<dbReference type="RefSeq" id="XP_040630613.1">
    <property type="nucleotide sequence ID" value="XM_040774910.1"/>
</dbReference>
<feature type="domain" description="Protein kinase" evidence="1">
    <location>
        <begin position="1"/>
        <end position="223"/>
    </location>
</feature>
<sequence>HIVREANVWYSLEHANLVSLYGVSLDTERERISLRSPWIPFGELGRYLKECESPDRLKLVQGIVRGTEYLHSKNLVHGDIRGRNVFVDSDGNAKLADFDISRLPGHLLETISSMGYHSQYRWMAPERIHPTLNGLTERTAYSRASDVYSVGMTILEIFTGRVPFQGSLDFVVLKGIINGLRPPNPGPAATEKGLSPELWKIMQACWDRDPAKRPNISVISQTIQSERRYSLHYTSTI</sequence>
<proteinExistence type="predicted"/>
<reference evidence="2 3" key="1">
    <citation type="journal article" date="2012" name="Science">
        <title>The Paleozoic origin of enzymatic lignin decomposition reconstructed from 31 fungal genomes.</title>
        <authorList>
            <person name="Floudas D."/>
            <person name="Binder M."/>
            <person name="Riley R."/>
            <person name="Barry K."/>
            <person name="Blanchette R.A."/>
            <person name="Henrissat B."/>
            <person name="Martinez A.T."/>
            <person name="Otillar R."/>
            <person name="Spatafora J.W."/>
            <person name="Yadav J.S."/>
            <person name="Aerts A."/>
            <person name="Benoit I."/>
            <person name="Boyd A."/>
            <person name="Carlson A."/>
            <person name="Copeland A."/>
            <person name="Coutinho P.M."/>
            <person name="de Vries R.P."/>
            <person name="Ferreira P."/>
            <person name="Findley K."/>
            <person name="Foster B."/>
            <person name="Gaskell J."/>
            <person name="Glotzer D."/>
            <person name="Gorecki P."/>
            <person name="Heitman J."/>
            <person name="Hesse C."/>
            <person name="Hori C."/>
            <person name="Igarashi K."/>
            <person name="Jurgens J.A."/>
            <person name="Kallen N."/>
            <person name="Kersten P."/>
            <person name="Kohler A."/>
            <person name="Kuees U."/>
            <person name="Kumar T.K.A."/>
            <person name="Kuo A."/>
            <person name="LaButti K."/>
            <person name="Larrondo L.F."/>
            <person name="Lindquist E."/>
            <person name="Ling A."/>
            <person name="Lombard V."/>
            <person name="Lucas S."/>
            <person name="Lundell T."/>
            <person name="Martin R."/>
            <person name="McLaughlin D.J."/>
            <person name="Morgenstern I."/>
            <person name="Morin E."/>
            <person name="Murat C."/>
            <person name="Nagy L.G."/>
            <person name="Nolan M."/>
            <person name="Ohm R.A."/>
            <person name="Patyshakuliyeva A."/>
            <person name="Rokas A."/>
            <person name="Ruiz-Duenas F.J."/>
            <person name="Sabat G."/>
            <person name="Salamov A."/>
            <person name="Samejima M."/>
            <person name="Schmutz J."/>
            <person name="Slot J.C."/>
            <person name="St John F."/>
            <person name="Stenlid J."/>
            <person name="Sun H."/>
            <person name="Sun S."/>
            <person name="Syed K."/>
            <person name="Tsang A."/>
            <person name="Wiebenga A."/>
            <person name="Young D."/>
            <person name="Pisabarro A."/>
            <person name="Eastwood D.C."/>
            <person name="Martin F."/>
            <person name="Cullen D."/>
            <person name="Grigoriev I.V."/>
            <person name="Hibbett D.S."/>
        </authorList>
    </citation>
    <scope>NUCLEOTIDE SEQUENCE [LARGE SCALE GENOMIC DNA]</scope>
    <source>
        <strain evidence="2 3">DJM-731 SS1</strain>
    </source>
</reference>
<dbReference type="GO" id="GO:0004672">
    <property type="term" value="F:protein kinase activity"/>
    <property type="evidence" value="ECO:0007669"/>
    <property type="project" value="InterPro"/>
</dbReference>
<dbReference type="HOGENOM" id="CLU_000288_7_18_1"/>
<name>M5G4Z1_DACPD</name>
<dbReference type="AlphaFoldDB" id="M5G4Z1"/>
<evidence type="ECO:0000259" key="1">
    <source>
        <dbReference type="PROSITE" id="PS50011"/>
    </source>
</evidence>
<dbReference type="Proteomes" id="UP000030653">
    <property type="component" value="Unassembled WGS sequence"/>
</dbReference>
<dbReference type="InterPro" id="IPR050167">
    <property type="entry name" value="Ser_Thr_protein_kinase"/>
</dbReference>
<keyword evidence="3" id="KW-1185">Reference proteome</keyword>
<dbReference type="PRINTS" id="PR00109">
    <property type="entry name" value="TYRKINASE"/>
</dbReference>
<dbReference type="GO" id="GO:0005737">
    <property type="term" value="C:cytoplasm"/>
    <property type="evidence" value="ECO:0007669"/>
    <property type="project" value="TreeGrafter"/>
</dbReference>
<accession>M5G4Z1</accession>
<dbReference type="SUPFAM" id="SSF56112">
    <property type="entry name" value="Protein kinase-like (PK-like)"/>
    <property type="match status" value="1"/>
</dbReference>